<evidence type="ECO:0008006" key="4">
    <source>
        <dbReference type="Google" id="ProtNLM"/>
    </source>
</evidence>
<evidence type="ECO:0000313" key="3">
    <source>
        <dbReference type="Proteomes" id="UP001497444"/>
    </source>
</evidence>
<evidence type="ECO:0000313" key="2">
    <source>
        <dbReference type="EMBL" id="CAK9268597.1"/>
    </source>
</evidence>
<proteinExistence type="predicted"/>
<protein>
    <recommendedName>
        <fullName evidence="4">Transmembrane protein</fullName>
    </recommendedName>
</protein>
<dbReference type="Proteomes" id="UP001497444">
    <property type="component" value="Chromosome 2"/>
</dbReference>
<keyword evidence="1" id="KW-0812">Transmembrane</keyword>
<feature type="transmembrane region" description="Helical" evidence="1">
    <location>
        <begin position="20"/>
        <end position="37"/>
    </location>
</feature>
<feature type="transmembrane region" description="Helical" evidence="1">
    <location>
        <begin position="82"/>
        <end position="110"/>
    </location>
</feature>
<keyword evidence="1" id="KW-1133">Transmembrane helix</keyword>
<accession>A0ABP0WP02</accession>
<keyword evidence="3" id="KW-1185">Reference proteome</keyword>
<organism evidence="2 3">
    <name type="scientific">Sphagnum jensenii</name>
    <dbReference type="NCBI Taxonomy" id="128206"/>
    <lineage>
        <taxon>Eukaryota</taxon>
        <taxon>Viridiplantae</taxon>
        <taxon>Streptophyta</taxon>
        <taxon>Embryophyta</taxon>
        <taxon>Bryophyta</taxon>
        <taxon>Sphagnophytina</taxon>
        <taxon>Sphagnopsida</taxon>
        <taxon>Sphagnales</taxon>
        <taxon>Sphagnaceae</taxon>
        <taxon>Sphagnum</taxon>
    </lineage>
</organism>
<keyword evidence="1" id="KW-0472">Membrane</keyword>
<name>A0ABP0WP02_9BRYO</name>
<sequence length="252" mass="28883">MCGRISKEGGIESTFWQNNGPVFTLFVITWRLWFLVFSCFRIRCCYFFFLLVAVVGFDAVLLRTSSAFCASGIRLRKSRPLLWNHFVVAGWLSVLPLWCFWLGVCGLSNISERGRSRSRQRRTRKRSKSRSQSGFLRLFSWLGVICIGGPALDGETAFYVRFGRERERVTPCVCVFVQAVLLGWSFVRWIWFLLAGEGGGVAEVVGTGDFGLLLCWRFVDCCLLALRLLEFSGVWFDRRCVWDVRQMASSLT</sequence>
<gene>
    <name evidence="2" type="ORF">CSSPJE1EN1_LOCUS14075</name>
</gene>
<reference evidence="2 3" key="1">
    <citation type="submission" date="2024-02" db="EMBL/GenBank/DDBJ databases">
        <authorList>
            <consortium name="ELIXIR-Norway"/>
            <consortium name="Elixir Norway"/>
        </authorList>
    </citation>
    <scope>NUCLEOTIDE SEQUENCE [LARGE SCALE GENOMIC DNA]</scope>
</reference>
<feature type="transmembrane region" description="Helical" evidence="1">
    <location>
        <begin position="44"/>
        <end position="62"/>
    </location>
</feature>
<dbReference type="EMBL" id="OZ020097">
    <property type="protein sequence ID" value="CAK9268597.1"/>
    <property type="molecule type" value="Genomic_DNA"/>
</dbReference>
<evidence type="ECO:0000256" key="1">
    <source>
        <dbReference type="SAM" id="Phobius"/>
    </source>
</evidence>